<protein>
    <submittedName>
        <fullName evidence="1">Uncharacterized protein</fullName>
    </submittedName>
</protein>
<name>A0A1H5FF98_9PSED</name>
<dbReference type="Proteomes" id="UP000183114">
    <property type="component" value="Unassembled WGS sequence"/>
</dbReference>
<organism evidence="1 2">
    <name type="scientific">Pseudomonas frederiksbergensis</name>
    <dbReference type="NCBI Taxonomy" id="104087"/>
    <lineage>
        <taxon>Bacteria</taxon>
        <taxon>Pseudomonadati</taxon>
        <taxon>Pseudomonadota</taxon>
        <taxon>Gammaproteobacteria</taxon>
        <taxon>Pseudomonadales</taxon>
        <taxon>Pseudomonadaceae</taxon>
        <taxon>Pseudomonas</taxon>
    </lineage>
</organism>
<dbReference type="RefSeq" id="WP_235865020.1">
    <property type="nucleotide sequence ID" value="NZ_FNTF01000002.1"/>
</dbReference>
<gene>
    <name evidence="1" type="ORF">SAMN04490185_4754</name>
</gene>
<evidence type="ECO:0000313" key="1">
    <source>
        <dbReference type="EMBL" id="SEE02101.1"/>
    </source>
</evidence>
<proteinExistence type="predicted"/>
<accession>A0A1H5FF98</accession>
<reference evidence="1 2" key="1">
    <citation type="submission" date="2016-10" db="EMBL/GenBank/DDBJ databases">
        <authorList>
            <person name="de Groot N.N."/>
        </authorList>
    </citation>
    <scope>NUCLEOTIDE SEQUENCE [LARGE SCALE GENOMIC DNA]</scope>
    <source>
        <strain evidence="1 2">BS3655</strain>
    </source>
</reference>
<evidence type="ECO:0000313" key="2">
    <source>
        <dbReference type="Proteomes" id="UP000183114"/>
    </source>
</evidence>
<sequence length="48" mass="5639">MFEKQRLGQALFNYFRQHRLTDQTSLFGLYAADGKKALVTTSRLFQIK</sequence>
<dbReference type="EMBL" id="FNTF01000002">
    <property type="protein sequence ID" value="SEE02101.1"/>
    <property type="molecule type" value="Genomic_DNA"/>
</dbReference>
<dbReference type="AlphaFoldDB" id="A0A1H5FF98"/>